<reference evidence="3 4" key="1">
    <citation type="submission" date="2021-01" db="EMBL/GenBank/DDBJ databases">
        <title>Whole genome shotgun sequence of Catellatospora chokoriensis NBRC 107358.</title>
        <authorList>
            <person name="Komaki H."/>
            <person name="Tamura T."/>
        </authorList>
    </citation>
    <scope>NUCLEOTIDE SEQUENCE [LARGE SCALE GENOMIC DNA]</scope>
    <source>
        <strain evidence="3 4">NBRC 107358</strain>
    </source>
</reference>
<sequence>MTLPIDPNERRPVPGPPSPVARPPMGWWRRHRVLRNWLGGVASAVVVSVISGVALAYLTPSGEAPGGGAPTSAAAADLPFSVDVLYRGYFCRPYVVNAAPGELSSPHRVVDPDSRVRPADDEVAEWMQRVDAVPSEGLLLLTVQGTGDKTVVLQDLTVEVVGPKGPPVEAANLFYPDYGCGDGESPRLFRVGLDAADPRPVPEAGVDVAGNKIPAVAFPFSVSASDPEIFTVTAEAGRCDCSWRLRLRWTSAGRTGTLFIDDHGRPFRTAAVVETNARKLIAHSYKGCPGALLWCEE</sequence>
<comment type="caution">
    <text evidence="3">The sequence shown here is derived from an EMBL/GenBank/DDBJ whole genome shotgun (WGS) entry which is preliminary data.</text>
</comment>
<evidence type="ECO:0000256" key="2">
    <source>
        <dbReference type="SAM" id="Phobius"/>
    </source>
</evidence>
<dbReference type="RefSeq" id="WP_191839277.1">
    <property type="nucleotide sequence ID" value="NZ_BAAALB010000006.1"/>
</dbReference>
<gene>
    <name evidence="3" type="ORF">Cch02nite_27810</name>
</gene>
<feature type="region of interest" description="Disordered" evidence="1">
    <location>
        <begin position="1"/>
        <end position="22"/>
    </location>
</feature>
<dbReference type="EMBL" id="BONG01000015">
    <property type="protein sequence ID" value="GIF89337.1"/>
    <property type="molecule type" value="Genomic_DNA"/>
</dbReference>
<protein>
    <submittedName>
        <fullName evidence="3">Uncharacterized protein</fullName>
    </submittedName>
</protein>
<keyword evidence="2" id="KW-0472">Membrane</keyword>
<name>A0A8J3NQL1_9ACTN</name>
<evidence type="ECO:0000313" key="3">
    <source>
        <dbReference type="EMBL" id="GIF89337.1"/>
    </source>
</evidence>
<evidence type="ECO:0000313" key="4">
    <source>
        <dbReference type="Proteomes" id="UP000619293"/>
    </source>
</evidence>
<keyword evidence="4" id="KW-1185">Reference proteome</keyword>
<dbReference type="AlphaFoldDB" id="A0A8J3NQL1"/>
<feature type="transmembrane region" description="Helical" evidence="2">
    <location>
        <begin position="37"/>
        <end position="58"/>
    </location>
</feature>
<proteinExistence type="predicted"/>
<keyword evidence="2" id="KW-1133">Transmembrane helix</keyword>
<organism evidence="3 4">
    <name type="scientific">Catellatospora chokoriensis</name>
    <dbReference type="NCBI Taxonomy" id="310353"/>
    <lineage>
        <taxon>Bacteria</taxon>
        <taxon>Bacillati</taxon>
        <taxon>Actinomycetota</taxon>
        <taxon>Actinomycetes</taxon>
        <taxon>Micromonosporales</taxon>
        <taxon>Micromonosporaceae</taxon>
        <taxon>Catellatospora</taxon>
    </lineage>
</organism>
<accession>A0A8J3NQL1</accession>
<evidence type="ECO:0000256" key="1">
    <source>
        <dbReference type="SAM" id="MobiDB-lite"/>
    </source>
</evidence>
<feature type="compositionally biased region" description="Pro residues" evidence="1">
    <location>
        <begin position="13"/>
        <end position="22"/>
    </location>
</feature>
<keyword evidence="2" id="KW-0812">Transmembrane</keyword>
<dbReference type="Proteomes" id="UP000619293">
    <property type="component" value="Unassembled WGS sequence"/>
</dbReference>